<evidence type="ECO:0000313" key="13">
    <source>
        <dbReference type="Proteomes" id="UP000836841"/>
    </source>
</evidence>
<gene>
    <name evidence="9" type="primary">MLO</name>
    <name evidence="12" type="ORF">TAV2_LOCUS11875</name>
</gene>
<dbReference type="PANTHER" id="PTHR31942">
    <property type="entry name" value="MLO-LIKE PROTEIN 1"/>
    <property type="match status" value="1"/>
</dbReference>
<protein>
    <recommendedName>
        <fullName evidence="9">MLO-like protein</fullName>
    </recommendedName>
</protein>
<keyword evidence="6 9" id="KW-1133">Transmembrane helix</keyword>
<evidence type="ECO:0000256" key="8">
    <source>
        <dbReference type="ARBA" id="ARBA00023265"/>
    </source>
</evidence>
<dbReference type="Proteomes" id="UP000836841">
    <property type="component" value="Unassembled WGS sequence"/>
</dbReference>
<keyword evidence="4 9" id="KW-0611">Plant defense</keyword>
<dbReference type="InterPro" id="IPR004326">
    <property type="entry name" value="Mlo"/>
</dbReference>
<evidence type="ECO:0000256" key="5">
    <source>
        <dbReference type="ARBA" id="ARBA00022860"/>
    </source>
</evidence>
<evidence type="ECO:0000256" key="4">
    <source>
        <dbReference type="ARBA" id="ARBA00022821"/>
    </source>
</evidence>
<feature type="compositionally biased region" description="Polar residues" evidence="10">
    <location>
        <begin position="396"/>
        <end position="406"/>
    </location>
</feature>
<dbReference type="GO" id="GO:0006952">
    <property type="term" value="P:defense response"/>
    <property type="evidence" value="ECO:0007669"/>
    <property type="project" value="UniProtKB-KW"/>
</dbReference>
<sequence length="476" mass="54097">IKERILMACEVCKERSLQETPTWVVALVCLVILVISISIEHLIHYIGSWLKKLQKQSLYDALEKIKAELMLLGFISLLLTIAQEYISDLCIPKKVGYSWLPCGPHDKNWKKTFYEGTCKKGKVQFATAYAIHQLHVFIFVLALFHVIYCVTTLALGTLKMRTWRAWEDEAKTTEYQDSHDPQRIRYAKDMSFVRRHLNCGSDSTVSLWIVSFFRQFFNSVTKVDYQALREGFITYYFFSPTTMVVTPLRQSQVLLVVGTKLQVIITRMALRIKDRGHVGLGKPLVGVGDDLFWFNRPRLLLFLIHFVLFTNAFQIAFFMFTLYKFKPSNCFHKRLTIRLSTGVVVQVLCSYVTLPLYALVTQMGSTMRPIVFGDTVASAIKSWHHSARKKTRHGSHQPTPFCSRSPTPLGGTSPVHILQGFGGGADDANHLDPEWAQSSRQQNTDNDQEELEITEEGPISSAQLTPPPAAATGDHQ</sequence>
<feature type="non-terminal residue" evidence="12">
    <location>
        <position position="1"/>
    </location>
</feature>
<keyword evidence="3 9" id="KW-0812">Transmembrane</keyword>
<comment type="caution">
    <text evidence="12">The sequence shown here is derived from an EMBL/GenBank/DDBJ whole genome shotgun (WGS) entry which is preliminary data.</text>
</comment>
<dbReference type="Pfam" id="PF03094">
    <property type="entry name" value="Mlo"/>
    <property type="match status" value="2"/>
</dbReference>
<feature type="transmembrane region" description="Helical" evidence="11">
    <location>
        <begin position="343"/>
        <end position="360"/>
    </location>
</feature>
<evidence type="ECO:0000256" key="2">
    <source>
        <dbReference type="ARBA" id="ARBA00006574"/>
    </source>
</evidence>
<feature type="region of interest" description="Disordered" evidence="10">
    <location>
        <begin position="387"/>
        <end position="476"/>
    </location>
</feature>
<organism evidence="12 13">
    <name type="scientific">Thlaspi arvense</name>
    <name type="common">Field penny-cress</name>
    <dbReference type="NCBI Taxonomy" id="13288"/>
    <lineage>
        <taxon>Eukaryota</taxon>
        <taxon>Viridiplantae</taxon>
        <taxon>Streptophyta</taxon>
        <taxon>Embryophyta</taxon>
        <taxon>Tracheophyta</taxon>
        <taxon>Spermatophyta</taxon>
        <taxon>Magnoliopsida</taxon>
        <taxon>eudicotyledons</taxon>
        <taxon>Gunneridae</taxon>
        <taxon>Pentapetalae</taxon>
        <taxon>rosids</taxon>
        <taxon>malvids</taxon>
        <taxon>Brassicales</taxon>
        <taxon>Brassicaceae</taxon>
        <taxon>Thlaspideae</taxon>
        <taxon>Thlaspi</taxon>
    </lineage>
</organism>
<reference evidence="12 13" key="1">
    <citation type="submission" date="2022-03" db="EMBL/GenBank/DDBJ databases">
        <authorList>
            <person name="Nunn A."/>
            <person name="Chopra R."/>
            <person name="Nunn A."/>
            <person name="Contreras Garrido A."/>
        </authorList>
    </citation>
    <scope>NUCLEOTIDE SEQUENCE [LARGE SCALE GENOMIC DNA]</scope>
</reference>
<evidence type="ECO:0000256" key="9">
    <source>
        <dbReference type="RuleBase" id="RU280816"/>
    </source>
</evidence>
<evidence type="ECO:0000256" key="1">
    <source>
        <dbReference type="ARBA" id="ARBA00004141"/>
    </source>
</evidence>
<proteinExistence type="inferred from homology"/>
<keyword evidence="13" id="KW-1185">Reference proteome</keyword>
<accession>A0AAU9S5N4</accession>
<feature type="transmembrane region" description="Helical" evidence="11">
    <location>
        <begin position="134"/>
        <end position="155"/>
    </location>
</feature>
<feature type="transmembrane region" description="Helical" evidence="11">
    <location>
        <begin position="299"/>
        <end position="323"/>
    </location>
</feature>
<dbReference type="GO" id="GO:0005516">
    <property type="term" value="F:calmodulin binding"/>
    <property type="evidence" value="ECO:0007669"/>
    <property type="project" value="UniProtKB-KW"/>
</dbReference>
<dbReference type="GO" id="GO:0016020">
    <property type="term" value="C:membrane"/>
    <property type="evidence" value="ECO:0007669"/>
    <property type="project" value="UniProtKB-SubCell"/>
</dbReference>
<feature type="compositionally biased region" description="Acidic residues" evidence="10">
    <location>
        <begin position="446"/>
        <end position="455"/>
    </location>
</feature>
<dbReference type="EMBL" id="CAJVSB020000504">
    <property type="protein sequence ID" value="CAH2056650.1"/>
    <property type="molecule type" value="Genomic_DNA"/>
</dbReference>
<name>A0AAU9S5N4_THLAR</name>
<evidence type="ECO:0000256" key="10">
    <source>
        <dbReference type="SAM" id="MobiDB-lite"/>
    </source>
</evidence>
<evidence type="ECO:0000256" key="3">
    <source>
        <dbReference type="ARBA" id="ARBA00022692"/>
    </source>
</evidence>
<keyword evidence="8 9" id="KW-0568">Pathogenesis-related protein</keyword>
<comment type="function">
    <text evidence="9">May be involved in modulation of pathogen defense and leaf cell death.</text>
</comment>
<feature type="transmembrane region" description="Helical" evidence="11">
    <location>
        <begin position="23"/>
        <end position="46"/>
    </location>
</feature>
<keyword evidence="7 9" id="KW-0472">Membrane</keyword>
<evidence type="ECO:0000256" key="11">
    <source>
        <dbReference type="SAM" id="Phobius"/>
    </source>
</evidence>
<comment type="subcellular location">
    <subcellularLocation>
        <location evidence="1 9">Membrane</location>
        <topology evidence="1 9">Multi-pass membrane protein</topology>
    </subcellularLocation>
</comment>
<feature type="compositionally biased region" description="Polar residues" evidence="10">
    <location>
        <begin position="436"/>
        <end position="445"/>
    </location>
</feature>
<keyword evidence="5 9" id="KW-0112">Calmodulin-binding</keyword>
<evidence type="ECO:0000256" key="6">
    <source>
        <dbReference type="ARBA" id="ARBA00022989"/>
    </source>
</evidence>
<dbReference type="AlphaFoldDB" id="A0AAU9S5N4"/>
<comment type="domain">
    <text evidence="9">The C-terminus contains a calmodulin-binding domain, which binds calmodulin in a calcium-dependent fashion.</text>
</comment>
<evidence type="ECO:0000256" key="7">
    <source>
        <dbReference type="ARBA" id="ARBA00023136"/>
    </source>
</evidence>
<comment type="similarity">
    <text evidence="2 9">Belongs to the MLO family.</text>
</comment>
<dbReference type="PANTHER" id="PTHR31942:SF128">
    <property type="entry name" value="MLO-LIKE PROTEIN"/>
    <property type="match status" value="1"/>
</dbReference>
<evidence type="ECO:0000313" key="12">
    <source>
        <dbReference type="EMBL" id="CAH2056650.1"/>
    </source>
</evidence>